<gene>
    <name evidence="3" type="ORF">JOC86_002087</name>
</gene>
<dbReference type="EMBL" id="JAFBDZ010000002">
    <property type="protein sequence ID" value="MBM7585545.1"/>
    <property type="molecule type" value="Genomic_DNA"/>
</dbReference>
<evidence type="ECO:0000313" key="3">
    <source>
        <dbReference type="EMBL" id="MBM7585545.1"/>
    </source>
</evidence>
<dbReference type="EC" id="3.2.1.180" evidence="3"/>
<dbReference type="GO" id="GO:0102212">
    <property type="term" value="F:unsaturated chondroitin disaccharide hydrolase activity"/>
    <property type="evidence" value="ECO:0007669"/>
    <property type="project" value="UniProtKB-EC"/>
</dbReference>
<keyword evidence="3" id="KW-0326">Glycosidase</keyword>
<keyword evidence="4" id="KW-1185">Reference proteome</keyword>
<dbReference type="InterPro" id="IPR010905">
    <property type="entry name" value="Glyco_hydro_88"/>
</dbReference>
<dbReference type="Pfam" id="PF07470">
    <property type="entry name" value="Glyco_hydro_88"/>
    <property type="match status" value="1"/>
</dbReference>
<evidence type="ECO:0000256" key="1">
    <source>
        <dbReference type="ARBA" id="ARBA00022801"/>
    </source>
</evidence>
<dbReference type="SUPFAM" id="SSF48208">
    <property type="entry name" value="Six-hairpin glycosidases"/>
    <property type="match status" value="1"/>
</dbReference>
<protein>
    <submittedName>
        <fullName evidence="3">Unsaturated chondroitin disaccharide hydrolase</fullName>
        <ecNumber evidence="3">3.2.1.180</ecNumber>
    </submittedName>
</protein>
<name>A0ABS2NCE9_9BACI</name>
<dbReference type="Proteomes" id="UP001646157">
    <property type="component" value="Unassembled WGS sequence"/>
</dbReference>
<organism evidence="3 4">
    <name type="scientific">Rossellomorea pakistanensis</name>
    <dbReference type="NCBI Taxonomy" id="992288"/>
    <lineage>
        <taxon>Bacteria</taxon>
        <taxon>Bacillati</taxon>
        <taxon>Bacillota</taxon>
        <taxon>Bacilli</taxon>
        <taxon>Bacillales</taxon>
        <taxon>Bacillaceae</taxon>
        <taxon>Rossellomorea</taxon>
    </lineage>
</organism>
<evidence type="ECO:0000313" key="4">
    <source>
        <dbReference type="Proteomes" id="UP001646157"/>
    </source>
</evidence>
<dbReference type="InterPro" id="IPR008928">
    <property type="entry name" value="6-hairpin_glycosidase_sf"/>
</dbReference>
<proteinExistence type="inferred from homology"/>
<dbReference type="Gene3D" id="1.50.10.10">
    <property type="match status" value="1"/>
</dbReference>
<accession>A0ABS2NCE9</accession>
<evidence type="ECO:0000256" key="2">
    <source>
        <dbReference type="ARBA" id="ARBA00038358"/>
    </source>
</evidence>
<dbReference type="InterPro" id="IPR052369">
    <property type="entry name" value="UG_Glycosaminoglycan_Hydrolase"/>
</dbReference>
<comment type="similarity">
    <text evidence="2">Belongs to the glycosyl hydrolase 88 family.</text>
</comment>
<dbReference type="PANTHER" id="PTHR36845">
    <property type="entry name" value="HYDROLASE, PUTATIVE (AFU_ORTHOLOGUE AFUA_7G05090)-RELATED"/>
    <property type="match status" value="1"/>
</dbReference>
<comment type="caution">
    <text evidence="3">The sequence shown here is derived from an EMBL/GenBank/DDBJ whole genome shotgun (WGS) entry which is preliminary data.</text>
</comment>
<reference evidence="3 4" key="1">
    <citation type="submission" date="2021-01" db="EMBL/GenBank/DDBJ databases">
        <title>Genomic Encyclopedia of Type Strains, Phase IV (KMG-IV): sequencing the most valuable type-strain genomes for metagenomic binning, comparative biology and taxonomic classification.</title>
        <authorList>
            <person name="Goeker M."/>
        </authorList>
    </citation>
    <scope>NUCLEOTIDE SEQUENCE [LARGE SCALE GENOMIC DNA]</scope>
    <source>
        <strain evidence="3 4">DSM 24834</strain>
    </source>
</reference>
<dbReference type="PANTHER" id="PTHR36845:SF1">
    <property type="entry name" value="HYDROLASE, PUTATIVE (AFU_ORTHOLOGUE AFUA_7G05090)-RELATED"/>
    <property type="match status" value="1"/>
</dbReference>
<sequence length="400" mass="46776">MIKTIDKEIKSECIQKIERYETPPVFTKEHARKAIQHVLKKIDQKIPRFSHQFPAPCTSNNRFDATENVEWTPGFWTGMLWLAYEVTGDKKYRDIAEVQFETYRERIEKQIMTNTHDLGFLYTLSCVNAYKLTGNQAARTVALKAADLLLARFHEKAGIIQAWGDLTNPKQRGRMIIDCNMNLPLLYWASEETHDPKYKKAAYQHILQALNYIVREDASTYHTFYMNPETGEPIKGDTHQGYSDESCWSRGQAWGIYGFPLSYLYTKDEQLFSVSEKLSNYFLNRLPDDYICYWDLIFTNGEEERDSSAAAIAACGWLEMVKHMPVLDNYRRYYENATLHIISSLSKNYLTKEDDSEEGVLLHSVYNKKLGHGINESSMWGDYFYFEALVRTSKNWQLYW</sequence>
<dbReference type="InterPro" id="IPR012341">
    <property type="entry name" value="6hp_glycosidase-like_sf"/>
</dbReference>
<dbReference type="RefSeq" id="WP_205171724.1">
    <property type="nucleotide sequence ID" value="NZ_JAFBDZ010000002.1"/>
</dbReference>
<keyword evidence="1 3" id="KW-0378">Hydrolase</keyword>